<keyword evidence="1" id="KW-0479">Metal-binding</keyword>
<comment type="caution">
    <text evidence="9">The sequence shown here is derived from an EMBL/GenBank/DDBJ whole genome shotgun (WGS) entry which is preliminary data.</text>
</comment>
<dbReference type="PROSITE" id="PS00463">
    <property type="entry name" value="ZN2_CY6_FUNGAL_1"/>
    <property type="match status" value="1"/>
</dbReference>
<evidence type="ECO:0000256" key="2">
    <source>
        <dbReference type="ARBA" id="ARBA00022833"/>
    </source>
</evidence>
<keyword evidence="4" id="KW-0238">DNA-binding</keyword>
<feature type="region of interest" description="Disordered" evidence="7">
    <location>
        <begin position="59"/>
        <end position="79"/>
    </location>
</feature>
<dbReference type="InterPro" id="IPR001138">
    <property type="entry name" value="Zn2Cys6_DnaBD"/>
</dbReference>
<dbReference type="SUPFAM" id="SSF57701">
    <property type="entry name" value="Zn2/Cys6 DNA-binding domain"/>
    <property type="match status" value="1"/>
</dbReference>
<dbReference type="InterPro" id="IPR021858">
    <property type="entry name" value="Fun_TF"/>
</dbReference>
<sequence length="579" mass="64849">MVDILSKVATAGVSRPRRAYHHKVKTGCQTCRIRRVKCDQGKPVCVRCTSTGRTCDGYNPPPSSSSYSSSTSASPSPQLSNSIDACADLKLILPRQSPQEVRSYRFFLEVTAPSLAGAFYADFWLTEVPRVCMSDAAIWHAVVSLGSAHEDFAEHGQGLRSMFALEQFNAAIRSLTDSRSPRYADRWRALIVSTIFTYVCTIKGLHDQTRLHLQAGCNLLHEVQGVAKKCMTASKETQIQEAIQDEAWISSVPVSIAPIQSILVTLELQLNALDHGGMTESPNLLLRSKTLNTWRYYTAPRPSHRLTPDTVNQAHCAAESLFSGLILFSQEHARQLGDMQTGKSGPAGLSLLAAQQKSHTRCYKEIRKAINVFENKIARSDHTPGHENQGELHTLLPLHLFQAANRLLLIQDPDDNDRSKREIDLPALYSSIVDLAEQIMNLDPAKTRRVTYTQHLFLVAHSGIGQSTRRRAVALLRRPRLEGGWDSLISASLAEAIMDREREAVCEYQVEQHPDAATTGEEEKREPVEEEEGEEVNPMFRIFNITFVFTGPREARVVLRTWREKLEDDVAGRTRVIRW</sequence>
<dbReference type="Pfam" id="PF11951">
    <property type="entry name" value="Fungal_trans_2"/>
    <property type="match status" value="1"/>
</dbReference>
<evidence type="ECO:0000256" key="1">
    <source>
        <dbReference type="ARBA" id="ARBA00022723"/>
    </source>
</evidence>
<dbReference type="Pfam" id="PF00172">
    <property type="entry name" value="Zn_clus"/>
    <property type="match status" value="1"/>
</dbReference>
<dbReference type="VEuPathDB" id="FungiDB:FPRO_03817"/>
<evidence type="ECO:0000259" key="8">
    <source>
        <dbReference type="PROSITE" id="PS50048"/>
    </source>
</evidence>
<evidence type="ECO:0000256" key="5">
    <source>
        <dbReference type="ARBA" id="ARBA00023163"/>
    </source>
</evidence>
<dbReference type="GO" id="GO:0000981">
    <property type="term" value="F:DNA-binding transcription factor activity, RNA polymerase II-specific"/>
    <property type="evidence" value="ECO:0007669"/>
    <property type="project" value="InterPro"/>
</dbReference>
<dbReference type="Gene3D" id="4.10.240.10">
    <property type="entry name" value="Zn(2)-C6 fungal-type DNA-binding domain"/>
    <property type="match status" value="1"/>
</dbReference>
<proteinExistence type="predicted"/>
<keyword evidence="5" id="KW-0804">Transcription</keyword>
<dbReference type="GO" id="GO:0003677">
    <property type="term" value="F:DNA binding"/>
    <property type="evidence" value="ECO:0007669"/>
    <property type="project" value="UniProtKB-KW"/>
</dbReference>
<feature type="region of interest" description="Disordered" evidence="7">
    <location>
        <begin position="512"/>
        <end position="533"/>
    </location>
</feature>
<dbReference type="PANTHER" id="PTHR36206">
    <property type="entry name" value="ASPERCRYPTIN BIOSYNTHESIS CLUSTER-SPECIFIC TRANSCRIPTION REGULATOR ATNN-RELATED"/>
    <property type="match status" value="1"/>
</dbReference>
<dbReference type="CDD" id="cd00067">
    <property type="entry name" value="GAL4"/>
    <property type="match status" value="1"/>
</dbReference>
<dbReference type="SMART" id="SM00066">
    <property type="entry name" value="GAL4"/>
    <property type="match status" value="1"/>
</dbReference>
<gene>
    <name evidence="9" type="ORF">FPRO_03817</name>
</gene>
<keyword evidence="6" id="KW-0539">Nucleus</keyword>
<name>A0A1L7V4V8_FUSPR</name>
<dbReference type="RefSeq" id="XP_031076516.1">
    <property type="nucleotide sequence ID" value="XM_031225930.1"/>
</dbReference>
<keyword evidence="2" id="KW-0862">Zinc</keyword>
<evidence type="ECO:0000256" key="3">
    <source>
        <dbReference type="ARBA" id="ARBA00023015"/>
    </source>
</evidence>
<dbReference type="PROSITE" id="PS50048">
    <property type="entry name" value="ZN2_CY6_FUNGAL_2"/>
    <property type="match status" value="1"/>
</dbReference>
<dbReference type="GeneID" id="42048702"/>
<dbReference type="AlphaFoldDB" id="A0A1L7V4V8"/>
<evidence type="ECO:0000256" key="6">
    <source>
        <dbReference type="ARBA" id="ARBA00023242"/>
    </source>
</evidence>
<evidence type="ECO:0000256" key="7">
    <source>
        <dbReference type="SAM" id="MobiDB-lite"/>
    </source>
</evidence>
<evidence type="ECO:0000256" key="4">
    <source>
        <dbReference type="ARBA" id="ARBA00023125"/>
    </source>
</evidence>
<evidence type="ECO:0000313" key="9">
    <source>
        <dbReference type="EMBL" id="CZR35923.1"/>
    </source>
</evidence>
<organism evidence="9 10">
    <name type="scientific">Fusarium proliferatum (strain ET1)</name>
    <name type="common">Orchid endophyte fungus</name>
    <dbReference type="NCBI Taxonomy" id="1227346"/>
    <lineage>
        <taxon>Eukaryota</taxon>
        <taxon>Fungi</taxon>
        <taxon>Dikarya</taxon>
        <taxon>Ascomycota</taxon>
        <taxon>Pezizomycotina</taxon>
        <taxon>Sordariomycetes</taxon>
        <taxon>Hypocreomycetidae</taxon>
        <taxon>Hypocreales</taxon>
        <taxon>Nectriaceae</taxon>
        <taxon>Fusarium</taxon>
        <taxon>Fusarium fujikuroi species complex</taxon>
    </lineage>
</organism>
<dbReference type="GO" id="GO:0008270">
    <property type="term" value="F:zinc ion binding"/>
    <property type="evidence" value="ECO:0007669"/>
    <property type="project" value="InterPro"/>
</dbReference>
<keyword evidence="3" id="KW-0805">Transcription regulation</keyword>
<feature type="compositionally biased region" description="Low complexity" evidence="7">
    <location>
        <begin position="64"/>
        <end position="79"/>
    </location>
</feature>
<dbReference type="EMBL" id="FJOF01000002">
    <property type="protein sequence ID" value="CZR35923.1"/>
    <property type="molecule type" value="Genomic_DNA"/>
</dbReference>
<reference evidence="10" key="1">
    <citation type="journal article" date="2016" name="Genome Biol. Evol.">
        <title>Comparative 'omics' of the Fusarium fujikuroi species complex highlights differences in genetic potential and metabolite synthesis.</title>
        <authorList>
            <person name="Niehaus E.-M."/>
            <person name="Muensterkoetter M."/>
            <person name="Proctor R.H."/>
            <person name="Brown D.W."/>
            <person name="Sharon A."/>
            <person name="Idan Y."/>
            <person name="Oren-Young L."/>
            <person name="Sieber C.M."/>
            <person name="Novak O."/>
            <person name="Pencik A."/>
            <person name="Tarkowska D."/>
            <person name="Hromadova K."/>
            <person name="Freeman S."/>
            <person name="Maymon M."/>
            <person name="Elazar M."/>
            <person name="Youssef S.A."/>
            <person name="El-Shabrawy E.S.M."/>
            <person name="Shalaby A.B.A."/>
            <person name="Houterman P."/>
            <person name="Brock N.L."/>
            <person name="Burkhardt I."/>
            <person name="Tsavkelova E.A."/>
            <person name="Dickschat J.S."/>
            <person name="Galuszka P."/>
            <person name="Gueldener U."/>
            <person name="Tudzynski B."/>
        </authorList>
    </citation>
    <scope>NUCLEOTIDE SEQUENCE [LARGE SCALE GENOMIC DNA]</scope>
    <source>
        <strain evidence="10">ET1</strain>
    </source>
</reference>
<dbReference type="InterPro" id="IPR036864">
    <property type="entry name" value="Zn2-C6_fun-type_DNA-bd_sf"/>
</dbReference>
<evidence type="ECO:0000313" key="10">
    <source>
        <dbReference type="Proteomes" id="UP000183971"/>
    </source>
</evidence>
<dbReference type="Proteomes" id="UP000183971">
    <property type="component" value="Unassembled WGS sequence"/>
</dbReference>
<dbReference type="InterPro" id="IPR052360">
    <property type="entry name" value="Transcr_Regulatory_Proteins"/>
</dbReference>
<accession>A0A1L7V4V8</accession>
<protein>
    <recommendedName>
        <fullName evidence="8">Zn(2)-C6 fungal-type domain-containing protein</fullName>
    </recommendedName>
</protein>
<feature type="domain" description="Zn(2)-C6 fungal-type" evidence="8">
    <location>
        <begin position="27"/>
        <end position="55"/>
    </location>
</feature>
<dbReference type="PANTHER" id="PTHR36206:SF12">
    <property type="entry name" value="ASPERCRYPTIN BIOSYNTHESIS CLUSTER-SPECIFIC TRANSCRIPTION REGULATOR ATNN-RELATED"/>
    <property type="match status" value="1"/>
</dbReference>
<keyword evidence="10" id="KW-1185">Reference proteome</keyword>